<protein>
    <submittedName>
        <fullName evidence="7">Metal cation transporter, ZIP family protein</fullName>
    </submittedName>
</protein>
<dbReference type="InterPro" id="IPR003689">
    <property type="entry name" value="ZIP"/>
</dbReference>
<name>A0A2A9M5W6_BESBE</name>
<comment type="subcellular location">
    <subcellularLocation>
        <location evidence="1">Membrane</location>
        <topology evidence="1">Multi-pass membrane protein</topology>
    </subcellularLocation>
</comment>
<feature type="region of interest" description="Disordered" evidence="5">
    <location>
        <begin position="261"/>
        <end position="310"/>
    </location>
</feature>
<organism evidence="7 8">
    <name type="scientific">Besnoitia besnoiti</name>
    <name type="common">Apicomplexan protozoan</name>
    <dbReference type="NCBI Taxonomy" id="94643"/>
    <lineage>
        <taxon>Eukaryota</taxon>
        <taxon>Sar</taxon>
        <taxon>Alveolata</taxon>
        <taxon>Apicomplexa</taxon>
        <taxon>Conoidasida</taxon>
        <taxon>Coccidia</taxon>
        <taxon>Eucoccidiorida</taxon>
        <taxon>Eimeriorina</taxon>
        <taxon>Sarcocystidae</taxon>
        <taxon>Besnoitia</taxon>
    </lineage>
</organism>
<evidence type="ECO:0000256" key="2">
    <source>
        <dbReference type="ARBA" id="ARBA00022692"/>
    </source>
</evidence>
<keyword evidence="3 6" id="KW-1133">Transmembrane helix</keyword>
<evidence type="ECO:0000313" key="8">
    <source>
        <dbReference type="Proteomes" id="UP000224006"/>
    </source>
</evidence>
<evidence type="ECO:0000313" key="7">
    <source>
        <dbReference type="EMBL" id="PFH33345.1"/>
    </source>
</evidence>
<dbReference type="OrthoDB" id="354867at2759"/>
<keyword evidence="4 6" id="KW-0472">Membrane</keyword>
<feature type="compositionally biased region" description="Low complexity" evidence="5">
    <location>
        <begin position="150"/>
        <end position="164"/>
    </location>
</feature>
<dbReference type="AlphaFoldDB" id="A0A2A9M5W6"/>
<evidence type="ECO:0000256" key="3">
    <source>
        <dbReference type="ARBA" id="ARBA00022989"/>
    </source>
</evidence>
<feature type="transmembrane region" description="Helical" evidence="6">
    <location>
        <begin position="80"/>
        <end position="101"/>
    </location>
</feature>
<feature type="region of interest" description="Disordered" evidence="5">
    <location>
        <begin position="611"/>
        <end position="763"/>
    </location>
</feature>
<dbReference type="EMBL" id="NWUJ01000009">
    <property type="protein sequence ID" value="PFH33345.1"/>
    <property type="molecule type" value="Genomic_DNA"/>
</dbReference>
<feature type="transmembrane region" description="Helical" evidence="6">
    <location>
        <begin position="1086"/>
        <end position="1110"/>
    </location>
</feature>
<dbReference type="GeneID" id="40313470"/>
<dbReference type="Pfam" id="PF02535">
    <property type="entry name" value="Zip"/>
    <property type="match status" value="1"/>
</dbReference>
<feature type="transmembrane region" description="Helical" evidence="6">
    <location>
        <begin position="28"/>
        <end position="46"/>
    </location>
</feature>
<dbReference type="STRING" id="94643.A0A2A9M5W6"/>
<feature type="transmembrane region" description="Helical" evidence="6">
    <location>
        <begin position="1044"/>
        <end position="1066"/>
    </location>
</feature>
<accession>A0A2A9M5W6</accession>
<dbReference type="GO" id="GO:0005385">
    <property type="term" value="F:zinc ion transmembrane transporter activity"/>
    <property type="evidence" value="ECO:0007669"/>
    <property type="project" value="TreeGrafter"/>
</dbReference>
<feature type="compositionally biased region" description="Basic and acidic residues" evidence="5">
    <location>
        <begin position="277"/>
        <end position="297"/>
    </location>
</feature>
<feature type="compositionally biased region" description="Basic and acidic residues" evidence="5">
    <location>
        <begin position="750"/>
        <end position="761"/>
    </location>
</feature>
<gene>
    <name evidence="7" type="ORF">BESB_085440</name>
</gene>
<feature type="transmembrane region" description="Helical" evidence="6">
    <location>
        <begin position="1131"/>
        <end position="1150"/>
    </location>
</feature>
<comment type="caution">
    <text evidence="7">The sequence shown here is derived from an EMBL/GenBank/DDBJ whole genome shotgun (WGS) entry which is preliminary data.</text>
</comment>
<feature type="compositionally biased region" description="Basic and acidic residues" evidence="5">
    <location>
        <begin position="660"/>
        <end position="669"/>
    </location>
</feature>
<feature type="region of interest" description="Disordered" evidence="5">
    <location>
        <begin position="573"/>
        <end position="594"/>
    </location>
</feature>
<sequence length="1151" mass="120622">MRSPRGAPCIASLPVCLCLRLATRLYAAGSIFVCALAGALPPLLLLQKEQRERRARRAGALEPQEAGTGAGGITPATAKYIRLIMSFTGGVLLSVGLLHLLPSAQRQIAFQLARSGGLEAVDPLSNRTPSPAAAPGSAARRRGERGEGVGTATGADAGAAASPGDSERDAGDGAAPAAEAREPPGTQKTFPYASLCCLVGVLLVMVLEALAEADHAHAPHSHIHTHEHVLTHVHAERREVLEKDEDPEQDDGARRGLAVAYVPPALTETPGDGGGSDGDHGGEEEGRESGEDGEAKRGAPARQSAMPGSVEDLRAAAKPAGHCCPLSCAPSCCLASHALVESASPWASCVLPEAATEEAGALLHPRASAADCLAPHTPFLSPSLASSRSPSRALSCHSLPPRPCLDASASQARRPAAAFSTGGVFRGLFRRSSSFREGDGREAALQAKPPRAAVCGRSGGRRLYAAGCAVTAAAELSCSAASSPLLCCQDKLEREDSAFPCCFGRPGGEAGHSCFPPDTRCEGDCVWSRERRVCADSRCTEECERDGRAPSRVGAESEKVCECPCAGARGIGGDSTEERRGGPPQHSTHIHTQTPPGCACDLRLVVSVPPRSDRVPKHAMRQCASPSCARRRRDARGAEELPLGANEDGGEAQGRAQENAGERTKRGEGSDTYLSSHSSSEGESQARRGRESRSEACALDWKQGKQRVQRGEALSYSRSADDLAPNREGGTARPSAEAGARAPPSQRSGRRADRSDFEGYRRPRAGACGTGGSFFPSAVSSPSLVFARGRILSRTKHTHRHCVPGNSTGGAGSSSCLSSLSSPLLDYAPSAVSASQCDCGPLSPRSDVCSYTSEVCEERVGSWGRARDDDGIFHTFALHSHERSECCQRSHAQGDDSVLDLEAFGGSRRRRRSGGRRCIYTLRRRCQRLCNRMQRMSSSCGRCSPGTERNRLLPPYGSSSTSATLAEEMTHAGETPGAKEFLVSGVLMLALSFHSLMEGVTLGTALRPQLVAFAVLVHKGLESFALGSSLLQGQTSVRTFIWQMLLFASMTPLGVLAGISITLLAADGLPDPDADAASPPSMLHSLVPALCSFLPILPGMLTGVGAGTFLHVSLLECIAPQLMRCRAEGKASLLSVIAAVCVGALVMIMLA</sequence>
<evidence type="ECO:0000256" key="1">
    <source>
        <dbReference type="ARBA" id="ARBA00004141"/>
    </source>
</evidence>
<keyword evidence="2 6" id="KW-0812">Transmembrane</keyword>
<feature type="compositionally biased region" description="Polar residues" evidence="5">
    <location>
        <begin position="585"/>
        <end position="594"/>
    </location>
</feature>
<dbReference type="KEGG" id="bbes:BESB_085440"/>
<feature type="compositionally biased region" description="Basic and acidic residues" evidence="5">
    <location>
        <begin position="684"/>
        <end position="694"/>
    </location>
</feature>
<proteinExistence type="predicted"/>
<reference evidence="7 8" key="1">
    <citation type="submission" date="2017-09" db="EMBL/GenBank/DDBJ databases">
        <title>Genome sequencing of Besnoitia besnoiti strain Bb-Ger1.</title>
        <authorList>
            <person name="Schares G."/>
            <person name="Venepally P."/>
            <person name="Lorenzi H.A."/>
        </authorList>
    </citation>
    <scope>NUCLEOTIDE SEQUENCE [LARGE SCALE GENOMIC DNA]</scope>
    <source>
        <strain evidence="7 8">Bb-Ger1</strain>
    </source>
</reference>
<feature type="compositionally biased region" description="Low complexity" evidence="5">
    <location>
        <begin position="127"/>
        <end position="138"/>
    </location>
</feature>
<dbReference type="PANTHER" id="PTHR11040">
    <property type="entry name" value="ZINC/IRON TRANSPORTER"/>
    <property type="match status" value="1"/>
</dbReference>
<evidence type="ECO:0000256" key="4">
    <source>
        <dbReference type="ARBA" id="ARBA00023136"/>
    </source>
</evidence>
<dbReference type="VEuPathDB" id="ToxoDB:BESB_085440"/>
<feature type="region of interest" description="Disordered" evidence="5">
    <location>
        <begin position="120"/>
        <end position="189"/>
    </location>
</feature>
<dbReference type="RefSeq" id="XP_029217354.1">
    <property type="nucleotide sequence ID" value="XM_029366894.1"/>
</dbReference>
<evidence type="ECO:0000256" key="5">
    <source>
        <dbReference type="SAM" id="MobiDB-lite"/>
    </source>
</evidence>
<dbReference type="Proteomes" id="UP000224006">
    <property type="component" value="Chromosome VIII"/>
</dbReference>
<dbReference type="PANTHER" id="PTHR11040:SF140">
    <property type="entry name" value="ZRT (ZRT), IRT- (IRT-) LIKE PROTEIN TRANSPORTER"/>
    <property type="match status" value="1"/>
</dbReference>
<keyword evidence="8" id="KW-1185">Reference proteome</keyword>
<dbReference type="GO" id="GO:0016020">
    <property type="term" value="C:membrane"/>
    <property type="evidence" value="ECO:0007669"/>
    <property type="project" value="UniProtKB-SubCell"/>
</dbReference>
<evidence type="ECO:0000256" key="6">
    <source>
        <dbReference type="SAM" id="Phobius"/>
    </source>
</evidence>